<gene>
    <name evidence="1" type="ORF">M9H77_30854</name>
</gene>
<keyword evidence="2" id="KW-1185">Reference proteome</keyword>
<dbReference type="Proteomes" id="UP001060085">
    <property type="component" value="Linkage Group LG07"/>
</dbReference>
<evidence type="ECO:0000313" key="1">
    <source>
        <dbReference type="EMBL" id="KAI5653667.1"/>
    </source>
</evidence>
<protein>
    <submittedName>
        <fullName evidence="1">Uncharacterized protein</fullName>
    </submittedName>
</protein>
<dbReference type="EMBL" id="CM044707">
    <property type="protein sequence ID" value="KAI5653667.1"/>
    <property type="molecule type" value="Genomic_DNA"/>
</dbReference>
<reference evidence="2" key="1">
    <citation type="journal article" date="2023" name="Nat. Plants">
        <title>Single-cell RNA sequencing provides a high-resolution roadmap for understanding the multicellular compartmentation of specialized metabolism.</title>
        <authorList>
            <person name="Sun S."/>
            <person name="Shen X."/>
            <person name="Li Y."/>
            <person name="Li Y."/>
            <person name="Wang S."/>
            <person name="Li R."/>
            <person name="Zhang H."/>
            <person name="Shen G."/>
            <person name="Guo B."/>
            <person name="Wei J."/>
            <person name="Xu J."/>
            <person name="St-Pierre B."/>
            <person name="Chen S."/>
            <person name="Sun C."/>
        </authorList>
    </citation>
    <scope>NUCLEOTIDE SEQUENCE [LARGE SCALE GENOMIC DNA]</scope>
</reference>
<name>A0ACB9ZYF8_CATRO</name>
<organism evidence="1 2">
    <name type="scientific">Catharanthus roseus</name>
    <name type="common">Madagascar periwinkle</name>
    <name type="synonym">Vinca rosea</name>
    <dbReference type="NCBI Taxonomy" id="4058"/>
    <lineage>
        <taxon>Eukaryota</taxon>
        <taxon>Viridiplantae</taxon>
        <taxon>Streptophyta</taxon>
        <taxon>Embryophyta</taxon>
        <taxon>Tracheophyta</taxon>
        <taxon>Spermatophyta</taxon>
        <taxon>Magnoliopsida</taxon>
        <taxon>eudicotyledons</taxon>
        <taxon>Gunneridae</taxon>
        <taxon>Pentapetalae</taxon>
        <taxon>asterids</taxon>
        <taxon>lamiids</taxon>
        <taxon>Gentianales</taxon>
        <taxon>Apocynaceae</taxon>
        <taxon>Rauvolfioideae</taxon>
        <taxon>Vinceae</taxon>
        <taxon>Catharanthinae</taxon>
        <taxon>Catharanthus</taxon>
    </lineage>
</organism>
<sequence>MGSCCRDLAIPRYLSLSKASLSGGPGLGWAPLLRISGDYYPALVQEFSANMTHTTNKDLQTIISIVKTGRIILDKEHLASILGIPHTGNSVTVDSNRKIIDENLDLNLIWLVAILRSGCGHWTIAVSSTGAIFRIFFIELLLISLGTHLFKRGRFFLPVMSILQENEDYQQDCSRTMRTKCGSHYSKKIDYKNKTTQTGLRTYSSQRVENDDEANESYNPSDDEEDEIDQEIKGMQLAIIVESTRRHADELAHQRALIDREECGDGFPICINRFISTGC</sequence>
<comment type="caution">
    <text evidence="1">The sequence shown here is derived from an EMBL/GenBank/DDBJ whole genome shotgun (WGS) entry which is preliminary data.</text>
</comment>
<evidence type="ECO:0000313" key="2">
    <source>
        <dbReference type="Proteomes" id="UP001060085"/>
    </source>
</evidence>
<proteinExistence type="predicted"/>
<accession>A0ACB9ZYF8</accession>